<evidence type="ECO:0000259" key="9">
    <source>
        <dbReference type="PROSITE" id="PS51314"/>
    </source>
</evidence>
<gene>
    <name evidence="11" type="primary">VPS37D</name>
</gene>
<evidence type="ECO:0000313" key="10">
    <source>
        <dbReference type="Proteomes" id="UP000515159"/>
    </source>
</evidence>
<evidence type="ECO:0000256" key="5">
    <source>
        <dbReference type="ARBA" id="ARBA00022927"/>
    </source>
</evidence>
<accession>A0A6P8P1I9</accession>
<dbReference type="CTD" id="155382"/>
<name>A0A6P8P1I9_GEOSA</name>
<dbReference type="GO" id="GO:0000813">
    <property type="term" value="C:ESCRT I complex"/>
    <property type="evidence" value="ECO:0007669"/>
    <property type="project" value="TreeGrafter"/>
</dbReference>
<evidence type="ECO:0000256" key="1">
    <source>
        <dbReference type="ARBA" id="ARBA00004633"/>
    </source>
</evidence>
<dbReference type="PANTHER" id="PTHR13678">
    <property type="entry name" value="VACUOLAR PROTEIN SORTING-ASSOCIATED PROTEIN 37"/>
    <property type="match status" value="1"/>
</dbReference>
<dbReference type="Pfam" id="PF07200">
    <property type="entry name" value="Mod_r"/>
    <property type="match status" value="1"/>
</dbReference>
<dbReference type="Proteomes" id="UP000515159">
    <property type="component" value="Chromosome 15"/>
</dbReference>
<dbReference type="GO" id="GO:0043162">
    <property type="term" value="P:ubiquitin-dependent protein catabolic process via the multivesicular body sorting pathway"/>
    <property type="evidence" value="ECO:0007669"/>
    <property type="project" value="TreeGrafter"/>
</dbReference>
<keyword evidence="5 7" id="KW-0653">Protein transport</keyword>
<keyword evidence="8" id="KW-0175">Coiled coil</keyword>
<keyword evidence="3 7" id="KW-0813">Transport</keyword>
<feature type="coiled-coil region" evidence="8">
    <location>
        <begin position="76"/>
        <end position="106"/>
    </location>
</feature>
<keyword evidence="4" id="KW-0967">Endosome</keyword>
<comment type="subcellular location">
    <subcellularLocation>
        <location evidence="1">Late endosome membrane</location>
        <topology evidence="1">Peripheral membrane protein</topology>
    </subcellularLocation>
</comment>
<evidence type="ECO:0000256" key="6">
    <source>
        <dbReference type="ARBA" id="ARBA00025010"/>
    </source>
</evidence>
<dbReference type="InterPro" id="IPR009851">
    <property type="entry name" value="Mod_r"/>
</dbReference>
<dbReference type="FunCoup" id="A0A6P8P1I9">
    <property type="interactions" value="346"/>
</dbReference>
<dbReference type="KEGG" id="gsh:117348891"/>
<dbReference type="GO" id="GO:0006623">
    <property type="term" value="P:protein targeting to vacuole"/>
    <property type="evidence" value="ECO:0007669"/>
    <property type="project" value="TreeGrafter"/>
</dbReference>
<evidence type="ECO:0000256" key="7">
    <source>
        <dbReference type="PROSITE-ProRule" id="PRU00646"/>
    </source>
</evidence>
<comment type="similarity">
    <text evidence="2">Belongs to the VPS37 family.</text>
</comment>
<dbReference type="PANTHER" id="PTHR13678:SF12">
    <property type="entry name" value="VACUOLAR PROTEIN SORTING-ASSOCIATED PROTEIN 37D"/>
    <property type="match status" value="1"/>
</dbReference>
<reference evidence="11" key="1">
    <citation type="submission" date="2025-08" db="UniProtKB">
        <authorList>
            <consortium name="RefSeq"/>
        </authorList>
    </citation>
    <scope>IDENTIFICATION</scope>
</reference>
<evidence type="ECO:0000256" key="3">
    <source>
        <dbReference type="ARBA" id="ARBA00022448"/>
    </source>
</evidence>
<organism evidence="10 11">
    <name type="scientific">Geotrypetes seraphini</name>
    <name type="common">Gaboon caecilian</name>
    <name type="synonym">Caecilia seraphini</name>
    <dbReference type="NCBI Taxonomy" id="260995"/>
    <lineage>
        <taxon>Eukaryota</taxon>
        <taxon>Metazoa</taxon>
        <taxon>Chordata</taxon>
        <taxon>Craniata</taxon>
        <taxon>Vertebrata</taxon>
        <taxon>Euteleostomi</taxon>
        <taxon>Amphibia</taxon>
        <taxon>Gymnophiona</taxon>
        <taxon>Geotrypetes</taxon>
    </lineage>
</organism>
<evidence type="ECO:0000313" key="11">
    <source>
        <dbReference type="RefSeq" id="XP_033777394.1"/>
    </source>
</evidence>
<dbReference type="AlphaFoldDB" id="A0A6P8P1I9"/>
<evidence type="ECO:0000256" key="2">
    <source>
        <dbReference type="ARBA" id="ARBA00007617"/>
    </source>
</evidence>
<dbReference type="GeneID" id="117348891"/>
<protein>
    <submittedName>
        <fullName evidence="11">Vacuolar protein sorting-associated protein 37D isoform X1</fullName>
    </submittedName>
</protein>
<dbReference type="RefSeq" id="XP_033777394.1">
    <property type="nucleotide sequence ID" value="XM_033921503.1"/>
</dbReference>
<comment type="function">
    <text evidence="6">Component of the ESCRT-I complex, a regulator of vesicular trafficking process. Required for the sorting of endocytic ubiquitinated cargos into multivesicular bodies. May be involved in cell growth and differentiation.</text>
</comment>
<dbReference type="InParanoid" id="A0A6P8P1I9"/>
<dbReference type="PROSITE" id="PS51314">
    <property type="entry name" value="VPS37_C"/>
    <property type="match status" value="1"/>
</dbReference>
<dbReference type="GO" id="GO:0031902">
    <property type="term" value="C:late endosome membrane"/>
    <property type="evidence" value="ECO:0007669"/>
    <property type="project" value="UniProtKB-SubCell"/>
</dbReference>
<keyword evidence="10" id="KW-1185">Reference proteome</keyword>
<sequence>MLRSRCSPPSGNADGWGNVGTGQLRQLLHDEPKLRRIVRLSKKVQSLQSEQEKYLMANYTMAKKNLSLKPWLENGKASLASKYQQLQEMKTTYQEKQRKLEIHLQKWNLQAAVTHVETELNGAEAESEAQVERFLEGTVSLNSFLETFQSSRKVVHLRKCQLEKLQEAFLRDRRIQHPLQARLNMTRVCRAPVSQHLAAPRAYRLTPAFLIPSENVAPFPLLSAPPYRILPPLGTQADQYQVSQPRTRSLNLPHRLVAYIPLLSPKPYKSNYADKRYQLPHQ</sequence>
<evidence type="ECO:0000256" key="4">
    <source>
        <dbReference type="ARBA" id="ARBA00022753"/>
    </source>
</evidence>
<dbReference type="GO" id="GO:0006612">
    <property type="term" value="P:protein targeting to membrane"/>
    <property type="evidence" value="ECO:0007669"/>
    <property type="project" value="TreeGrafter"/>
</dbReference>
<dbReference type="OrthoDB" id="8921242at2759"/>
<feature type="domain" description="VPS37 C-terminal" evidence="9">
    <location>
        <begin position="90"/>
        <end position="179"/>
    </location>
</feature>
<proteinExistence type="inferred from homology"/>
<evidence type="ECO:0000256" key="8">
    <source>
        <dbReference type="SAM" id="Coils"/>
    </source>
</evidence>